<dbReference type="SUPFAM" id="SSF57701">
    <property type="entry name" value="Zn2/Cys6 DNA-binding domain"/>
    <property type="match status" value="1"/>
</dbReference>
<dbReference type="PROSITE" id="PS50048">
    <property type="entry name" value="ZN2_CY6_FUNGAL_2"/>
    <property type="match status" value="1"/>
</dbReference>
<keyword evidence="2" id="KW-0805">Transcription regulation</keyword>
<dbReference type="Proteomes" id="UP000247810">
    <property type="component" value="Unassembled WGS sequence"/>
</dbReference>
<dbReference type="OrthoDB" id="3014581at2759"/>
<dbReference type="CDD" id="cd00067">
    <property type="entry name" value="GAL4"/>
    <property type="match status" value="1"/>
</dbReference>
<accession>A0A319CWB8</accession>
<evidence type="ECO:0000259" key="7">
    <source>
        <dbReference type="PROSITE" id="PS50048"/>
    </source>
</evidence>
<dbReference type="STRING" id="1448320.A0A319CWB8"/>
<sequence length="634" mass="71443">MKRRAPQPSNASKRVSRQDPVSCDSCRAKKIKCDRQQPCTSCVARRLTCIYDRPGPAATSIVDQTVRVRPRPPTGPPPSRNARESQLTADWLENIHMADLVATATPKWLRDGLSDPDHDAASPRGVVSRPYLNRSAMGENPATIKLVSFLPTKAETLDLVRYYHRYVHYMYHILVPQRIEEHINGIYRCMDTAAPVDLNHLALIFSILASALYMQLSLQSSADAEACSREFSYLTGAALIQGHYPASPTLEGFQATMVVLHNLSNWNIPPSVSTLFTIGALELKRRLWWDLTTLDWLLGFLTGPQEWTYHLHLDQMNVKKPSNIDDIAIETHPGVSLPSSTPTDMSFTLERLKLASVCREVVDAISYEQLHGLDISYDKILALDRKFHQIQAEIPAFFRLDPASRRRFAALYEERPTIAWQGCLLQQGHFSRLCRLHRDFFIRGARDPAYSYSHIICLQSARKVLEIKRIMDGGEPHHTPPNSVVWSVMHHVFMAAVILLLDVCFNWDDILAEKRREEVLEACRMMNKAQESSSLVREGIAAMMAVLRKHWKSGKQQDDAHPADPGVADTGVLPGTADPATTALSGYPADRTALNKQFEDIWAEFLDTGNNLAMETPDWRDLLNELTEPSLSYG</sequence>
<evidence type="ECO:0000313" key="9">
    <source>
        <dbReference type="Proteomes" id="UP000247810"/>
    </source>
</evidence>
<organism evidence="8 9">
    <name type="scientific">Aspergillus ellipticus CBS 707.79</name>
    <dbReference type="NCBI Taxonomy" id="1448320"/>
    <lineage>
        <taxon>Eukaryota</taxon>
        <taxon>Fungi</taxon>
        <taxon>Dikarya</taxon>
        <taxon>Ascomycota</taxon>
        <taxon>Pezizomycotina</taxon>
        <taxon>Eurotiomycetes</taxon>
        <taxon>Eurotiomycetidae</taxon>
        <taxon>Eurotiales</taxon>
        <taxon>Aspergillaceae</taxon>
        <taxon>Aspergillus</taxon>
        <taxon>Aspergillus subgen. Circumdati</taxon>
    </lineage>
</organism>
<dbReference type="SMART" id="SM00066">
    <property type="entry name" value="GAL4"/>
    <property type="match status" value="1"/>
</dbReference>
<reference evidence="8 9" key="1">
    <citation type="submission" date="2018-02" db="EMBL/GenBank/DDBJ databases">
        <title>The genomes of Aspergillus section Nigri reveals drivers in fungal speciation.</title>
        <authorList>
            <consortium name="DOE Joint Genome Institute"/>
            <person name="Vesth T.C."/>
            <person name="Nybo J."/>
            <person name="Theobald S."/>
            <person name="Brandl J."/>
            <person name="Frisvad J.C."/>
            <person name="Nielsen K.F."/>
            <person name="Lyhne E.K."/>
            <person name="Kogle M.E."/>
            <person name="Kuo A."/>
            <person name="Riley R."/>
            <person name="Clum A."/>
            <person name="Nolan M."/>
            <person name="Lipzen A."/>
            <person name="Salamov A."/>
            <person name="Henrissat B."/>
            <person name="Wiebenga A."/>
            <person name="De vries R.P."/>
            <person name="Grigoriev I.V."/>
            <person name="Mortensen U.H."/>
            <person name="Andersen M.R."/>
            <person name="Baker S.E."/>
        </authorList>
    </citation>
    <scope>NUCLEOTIDE SEQUENCE [LARGE SCALE GENOMIC DNA]</scope>
    <source>
        <strain evidence="8 9">CBS 707.79</strain>
    </source>
</reference>
<feature type="region of interest" description="Disordered" evidence="6">
    <location>
        <begin position="554"/>
        <end position="581"/>
    </location>
</feature>
<dbReference type="GO" id="GO:0000981">
    <property type="term" value="F:DNA-binding transcription factor activity, RNA polymerase II-specific"/>
    <property type="evidence" value="ECO:0007669"/>
    <property type="project" value="InterPro"/>
</dbReference>
<dbReference type="PROSITE" id="PS00463">
    <property type="entry name" value="ZN2_CY6_FUNGAL_1"/>
    <property type="match status" value="1"/>
</dbReference>
<name>A0A319CWB8_9EURO</name>
<dbReference type="Gene3D" id="4.10.240.10">
    <property type="entry name" value="Zn(2)-C6 fungal-type DNA-binding domain"/>
    <property type="match status" value="1"/>
</dbReference>
<comment type="subcellular location">
    <subcellularLocation>
        <location evidence="1">Nucleus</location>
    </subcellularLocation>
</comment>
<keyword evidence="9" id="KW-1185">Reference proteome</keyword>
<dbReference type="AlphaFoldDB" id="A0A319CWB8"/>
<dbReference type="InterPro" id="IPR001138">
    <property type="entry name" value="Zn2Cys6_DnaBD"/>
</dbReference>
<evidence type="ECO:0000256" key="2">
    <source>
        <dbReference type="ARBA" id="ARBA00023015"/>
    </source>
</evidence>
<keyword evidence="4" id="KW-0804">Transcription</keyword>
<dbReference type="GO" id="GO:0003677">
    <property type="term" value="F:DNA binding"/>
    <property type="evidence" value="ECO:0007669"/>
    <property type="project" value="UniProtKB-KW"/>
</dbReference>
<protein>
    <recommendedName>
        <fullName evidence="7">Zn(2)-C6 fungal-type domain-containing protein</fullName>
    </recommendedName>
</protein>
<dbReference type="VEuPathDB" id="FungiDB:BO71DRAFT_336454"/>
<dbReference type="PANTHER" id="PTHR31001:SF90">
    <property type="entry name" value="CENTROMERE DNA-BINDING PROTEIN COMPLEX CBF3 SUBUNIT B"/>
    <property type="match status" value="1"/>
</dbReference>
<evidence type="ECO:0000256" key="1">
    <source>
        <dbReference type="ARBA" id="ARBA00004123"/>
    </source>
</evidence>
<dbReference type="GO" id="GO:0005634">
    <property type="term" value="C:nucleus"/>
    <property type="evidence" value="ECO:0007669"/>
    <property type="project" value="UniProtKB-SubCell"/>
</dbReference>
<dbReference type="GO" id="GO:0008270">
    <property type="term" value="F:zinc ion binding"/>
    <property type="evidence" value="ECO:0007669"/>
    <property type="project" value="InterPro"/>
</dbReference>
<evidence type="ECO:0000256" key="3">
    <source>
        <dbReference type="ARBA" id="ARBA00023125"/>
    </source>
</evidence>
<evidence type="ECO:0000256" key="4">
    <source>
        <dbReference type="ARBA" id="ARBA00023163"/>
    </source>
</evidence>
<evidence type="ECO:0000256" key="6">
    <source>
        <dbReference type="SAM" id="MobiDB-lite"/>
    </source>
</evidence>
<keyword evidence="3" id="KW-0238">DNA-binding</keyword>
<evidence type="ECO:0000256" key="5">
    <source>
        <dbReference type="ARBA" id="ARBA00023242"/>
    </source>
</evidence>
<dbReference type="Pfam" id="PF00172">
    <property type="entry name" value="Zn_clus"/>
    <property type="match status" value="1"/>
</dbReference>
<keyword evidence="5" id="KW-0539">Nucleus</keyword>
<dbReference type="EMBL" id="KZ826024">
    <property type="protein sequence ID" value="PYH89556.1"/>
    <property type="molecule type" value="Genomic_DNA"/>
</dbReference>
<dbReference type="InterPro" id="IPR050613">
    <property type="entry name" value="Sec_Metabolite_Reg"/>
</dbReference>
<dbReference type="GO" id="GO:0009893">
    <property type="term" value="P:positive regulation of metabolic process"/>
    <property type="evidence" value="ECO:0007669"/>
    <property type="project" value="UniProtKB-ARBA"/>
</dbReference>
<dbReference type="InterPro" id="IPR036864">
    <property type="entry name" value="Zn2-C6_fun-type_DNA-bd_sf"/>
</dbReference>
<dbReference type="PANTHER" id="PTHR31001">
    <property type="entry name" value="UNCHARACTERIZED TRANSCRIPTIONAL REGULATORY PROTEIN"/>
    <property type="match status" value="1"/>
</dbReference>
<proteinExistence type="predicted"/>
<dbReference type="CDD" id="cd12148">
    <property type="entry name" value="fungal_TF_MHR"/>
    <property type="match status" value="1"/>
</dbReference>
<evidence type="ECO:0000313" key="8">
    <source>
        <dbReference type="EMBL" id="PYH89556.1"/>
    </source>
</evidence>
<feature type="domain" description="Zn(2)-C6 fungal-type" evidence="7">
    <location>
        <begin position="22"/>
        <end position="51"/>
    </location>
</feature>
<gene>
    <name evidence="8" type="ORF">BO71DRAFT_336454</name>
</gene>